<dbReference type="Proteomes" id="UP001530400">
    <property type="component" value="Unassembled WGS sequence"/>
</dbReference>
<dbReference type="Gene3D" id="3.10.20.90">
    <property type="entry name" value="Phosphatidylinositol 3-kinase Catalytic Subunit, Chain A, domain 1"/>
    <property type="match status" value="1"/>
</dbReference>
<evidence type="ECO:0000259" key="1">
    <source>
        <dbReference type="PROSITE" id="PS50053"/>
    </source>
</evidence>
<dbReference type="PROSITE" id="PS50053">
    <property type="entry name" value="UBIQUITIN_2"/>
    <property type="match status" value="1"/>
</dbReference>
<dbReference type="InterPro" id="IPR022617">
    <property type="entry name" value="Rad60/SUMO-like_dom"/>
</dbReference>
<dbReference type="Pfam" id="PF11976">
    <property type="entry name" value="Rad60-SLD"/>
    <property type="match status" value="1"/>
</dbReference>
<reference evidence="2 3" key="1">
    <citation type="submission" date="2024-10" db="EMBL/GenBank/DDBJ databases">
        <title>Updated reference genomes for cyclostephanoid diatoms.</title>
        <authorList>
            <person name="Roberts W.R."/>
            <person name="Alverson A.J."/>
        </authorList>
    </citation>
    <scope>NUCLEOTIDE SEQUENCE [LARGE SCALE GENOMIC DNA]</scope>
    <source>
        <strain evidence="2 3">AJA010-31</strain>
    </source>
</reference>
<dbReference type="EMBL" id="JALLPJ020000268">
    <property type="protein sequence ID" value="KAL3797013.1"/>
    <property type="molecule type" value="Genomic_DNA"/>
</dbReference>
<protein>
    <recommendedName>
        <fullName evidence="1">Ubiquitin-like domain-containing protein</fullName>
    </recommendedName>
</protein>
<feature type="domain" description="Ubiquitin-like" evidence="1">
    <location>
        <begin position="118"/>
        <end position="193"/>
    </location>
</feature>
<dbReference type="InterPro" id="IPR000626">
    <property type="entry name" value="Ubiquitin-like_dom"/>
</dbReference>
<name>A0ABD3Q9Q3_9STRA</name>
<dbReference type="InterPro" id="IPR029071">
    <property type="entry name" value="Ubiquitin-like_domsf"/>
</dbReference>
<organism evidence="2 3">
    <name type="scientific">Cyclotella atomus</name>
    <dbReference type="NCBI Taxonomy" id="382360"/>
    <lineage>
        <taxon>Eukaryota</taxon>
        <taxon>Sar</taxon>
        <taxon>Stramenopiles</taxon>
        <taxon>Ochrophyta</taxon>
        <taxon>Bacillariophyta</taxon>
        <taxon>Coscinodiscophyceae</taxon>
        <taxon>Thalassiosirophycidae</taxon>
        <taxon>Stephanodiscales</taxon>
        <taxon>Stephanodiscaceae</taxon>
        <taxon>Cyclotella</taxon>
    </lineage>
</organism>
<proteinExistence type="predicted"/>
<keyword evidence="3" id="KW-1185">Reference proteome</keyword>
<sequence>MTLCGHVVGNNPDGAADINGKLARDIRTREGLECHFYGEYDTEIWDMVERAERVPPNGDLAERAGRVPPNINMAERAERVPPNGNMFERAGRAPPNGDNMVEMAGRVPPNDPPVEDRIIIIIRDMAGERTFFSLRRSTVLREEFTKYCVRKGVDREHMRFLMNGNRIKDSLTPAAYDMQDQEVIHAILEERGY</sequence>
<accession>A0ABD3Q9Q3</accession>
<evidence type="ECO:0000313" key="3">
    <source>
        <dbReference type="Proteomes" id="UP001530400"/>
    </source>
</evidence>
<evidence type="ECO:0000313" key="2">
    <source>
        <dbReference type="EMBL" id="KAL3797013.1"/>
    </source>
</evidence>
<comment type="caution">
    <text evidence="2">The sequence shown here is derived from an EMBL/GenBank/DDBJ whole genome shotgun (WGS) entry which is preliminary data.</text>
</comment>
<dbReference type="SUPFAM" id="SSF54236">
    <property type="entry name" value="Ubiquitin-like"/>
    <property type="match status" value="1"/>
</dbReference>
<dbReference type="PANTHER" id="PTHR10562">
    <property type="entry name" value="SMALL UBIQUITIN-RELATED MODIFIER"/>
    <property type="match status" value="1"/>
</dbReference>
<gene>
    <name evidence="2" type="ORF">ACHAWO_006649</name>
</gene>
<dbReference type="AlphaFoldDB" id="A0ABD3Q9Q3"/>
<dbReference type="CDD" id="cd01763">
    <property type="entry name" value="Ubl_SUMO_like"/>
    <property type="match status" value="1"/>
</dbReference>